<name>A0A445L688_GLYSO</name>
<comment type="function">
    <text evidence="6">Component of the 90S pre-ribosome involved in the maturation of rRNAs. Required for early cleavages of the pre-RNAs in the 40S ribosomal subunit maturation pathway.</text>
</comment>
<dbReference type="PANTHER" id="PTHR21738">
    <property type="entry name" value="RIBOSOMAL RNA PROCESSING PROTEIN 36 HOMOLOG"/>
    <property type="match status" value="1"/>
</dbReference>
<dbReference type="AlphaFoldDB" id="A0A445L688"/>
<protein>
    <recommendedName>
        <fullName evidence="6">rRNA biogenesis protein RRP36</fullName>
    </recommendedName>
</protein>
<comment type="caution">
    <text evidence="8">The sequence shown here is derived from an EMBL/GenBank/DDBJ whole genome shotgun (WGS) entry which is preliminary data.</text>
</comment>
<evidence type="ECO:0000256" key="5">
    <source>
        <dbReference type="ARBA" id="ARBA00023242"/>
    </source>
</evidence>
<dbReference type="InterPro" id="IPR009292">
    <property type="entry name" value="RRP36"/>
</dbReference>
<feature type="region of interest" description="Disordered" evidence="7">
    <location>
        <begin position="250"/>
        <end position="273"/>
    </location>
</feature>
<dbReference type="GO" id="GO:0005730">
    <property type="term" value="C:nucleolus"/>
    <property type="evidence" value="ECO:0007669"/>
    <property type="project" value="UniProtKB-SubCell"/>
</dbReference>
<dbReference type="GO" id="GO:0030686">
    <property type="term" value="C:90S preribosome"/>
    <property type="evidence" value="ECO:0007669"/>
    <property type="project" value="TreeGrafter"/>
</dbReference>
<reference evidence="8 9" key="1">
    <citation type="submission" date="2018-09" db="EMBL/GenBank/DDBJ databases">
        <title>A high-quality reference genome of wild soybean provides a powerful tool to mine soybean genomes.</title>
        <authorList>
            <person name="Xie M."/>
            <person name="Chung C.Y.L."/>
            <person name="Li M.-W."/>
            <person name="Wong F.-L."/>
            <person name="Chan T.-F."/>
            <person name="Lam H.-M."/>
        </authorList>
    </citation>
    <scope>NUCLEOTIDE SEQUENCE [LARGE SCALE GENOMIC DNA]</scope>
    <source>
        <strain evidence="9">cv. W05</strain>
        <tissue evidence="8">Hypocotyl of etiolated seedlings</tissue>
    </source>
</reference>
<keyword evidence="6" id="KW-0687">Ribonucleoprotein</keyword>
<evidence type="ECO:0000256" key="7">
    <source>
        <dbReference type="SAM" id="MobiDB-lite"/>
    </source>
</evidence>
<evidence type="ECO:0000313" key="9">
    <source>
        <dbReference type="Proteomes" id="UP000289340"/>
    </source>
</evidence>
<keyword evidence="5 6" id="KW-0539">Nucleus</keyword>
<dbReference type="GO" id="GO:0000462">
    <property type="term" value="P:maturation of SSU-rRNA from tricistronic rRNA transcript (SSU-rRNA, 5.8S rRNA, LSU-rRNA)"/>
    <property type="evidence" value="ECO:0007669"/>
    <property type="project" value="TreeGrafter"/>
</dbReference>
<keyword evidence="4 6" id="KW-0698">rRNA processing</keyword>
<keyword evidence="9" id="KW-1185">Reference proteome</keyword>
<dbReference type="Gramene" id="XM_028368344.1">
    <property type="protein sequence ID" value="XP_028224145.1"/>
    <property type="gene ID" value="LOC114405836"/>
</dbReference>
<feature type="region of interest" description="Disordered" evidence="7">
    <location>
        <begin position="57"/>
        <end position="91"/>
    </location>
</feature>
<organism evidence="8 9">
    <name type="scientific">Glycine soja</name>
    <name type="common">Wild soybean</name>
    <dbReference type="NCBI Taxonomy" id="3848"/>
    <lineage>
        <taxon>Eukaryota</taxon>
        <taxon>Viridiplantae</taxon>
        <taxon>Streptophyta</taxon>
        <taxon>Embryophyta</taxon>
        <taxon>Tracheophyta</taxon>
        <taxon>Spermatophyta</taxon>
        <taxon>Magnoliopsida</taxon>
        <taxon>eudicotyledons</taxon>
        <taxon>Gunneridae</taxon>
        <taxon>Pentapetalae</taxon>
        <taxon>rosids</taxon>
        <taxon>fabids</taxon>
        <taxon>Fabales</taxon>
        <taxon>Fabaceae</taxon>
        <taxon>Papilionoideae</taxon>
        <taxon>50 kb inversion clade</taxon>
        <taxon>NPAAA clade</taxon>
        <taxon>indigoferoid/millettioid clade</taxon>
        <taxon>Phaseoleae</taxon>
        <taxon>Glycine</taxon>
        <taxon>Glycine subgen. Soja</taxon>
    </lineage>
</organism>
<proteinExistence type="inferred from homology"/>
<evidence type="ECO:0000256" key="6">
    <source>
        <dbReference type="RuleBase" id="RU368027"/>
    </source>
</evidence>
<dbReference type="PANTHER" id="PTHR21738:SF0">
    <property type="entry name" value="RIBOSOMAL RNA PROCESSING PROTEIN 36 HOMOLOG"/>
    <property type="match status" value="1"/>
</dbReference>
<comment type="similarity">
    <text evidence="2 6">Belongs to the RRP36 family.</text>
</comment>
<dbReference type="EMBL" id="QZWG01000003">
    <property type="protein sequence ID" value="RZC18766.1"/>
    <property type="molecule type" value="Genomic_DNA"/>
</dbReference>
<feature type="compositionally biased region" description="Basic and acidic residues" evidence="7">
    <location>
        <begin position="257"/>
        <end position="273"/>
    </location>
</feature>
<keyword evidence="3 6" id="KW-0690">Ribosome biogenesis</keyword>
<dbReference type="Pfam" id="PF06102">
    <property type="entry name" value="RRP36"/>
    <property type="match status" value="2"/>
</dbReference>
<comment type="subcellular location">
    <subcellularLocation>
        <location evidence="1 6">Nucleus</location>
        <location evidence="1 6">Nucleolus</location>
    </subcellularLocation>
</comment>
<evidence type="ECO:0000256" key="2">
    <source>
        <dbReference type="ARBA" id="ARBA00009418"/>
    </source>
</evidence>
<evidence type="ECO:0000256" key="1">
    <source>
        <dbReference type="ARBA" id="ARBA00004604"/>
    </source>
</evidence>
<evidence type="ECO:0000256" key="4">
    <source>
        <dbReference type="ARBA" id="ARBA00022552"/>
    </source>
</evidence>
<sequence>MTQKQRTRIPDSMETQYEESEKDESSSSYSSSEDEEEEIEKELADVTFEELQKARSNGAHAFFQKPKEDIKLKRANKNRPMEASSKKPVTGFREVIQAPKKVVRDPRFESLCGKLDPDGNCQIMLKDSCSDLYHSAYQEVSRFRKRYNFLYENDLPAERQALKKELKKYKDPKRVNEIEERISWIGKQVKSDSAKHIDAEILAKHKKKEREAAKQGKRPFYLKKSEIRKQRLIEKYNHLKSSGKLEAFVEKRRRRNAAKDHRYMPYRRSGDVE</sequence>
<evidence type="ECO:0000313" key="8">
    <source>
        <dbReference type="EMBL" id="RZC18766.1"/>
    </source>
</evidence>
<gene>
    <name evidence="8" type="ORF">D0Y65_005833</name>
</gene>
<feature type="region of interest" description="Disordered" evidence="7">
    <location>
        <begin position="1"/>
        <end position="43"/>
    </location>
</feature>
<evidence type="ECO:0000256" key="3">
    <source>
        <dbReference type="ARBA" id="ARBA00022517"/>
    </source>
</evidence>
<comment type="subunit">
    <text evidence="6">Associates with 90S and pre-40S pre-ribosomal particles.</text>
</comment>
<accession>A0A445L688</accession>
<dbReference type="Proteomes" id="UP000289340">
    <property type="component" value="Chromosome 3"/>
</dbReference>